<gene>
    <name evidence="1" type="ORF">JFN94_06110</name>
</gene>
<dbReference type="KEGG" id="bann:JFN94_06110"/>
<dbReference type="RefSeq" id="WP_175751983.1">
    <property type="nucleotide sequence ID" value="NZ_CADETT010000033.1"/>
</dbReference>
<dbReference type="Proteomes" id="UP000596205">
    <property type="component" value="Chromosome 1"/>
</dbReference>
<name>A0A7T6VH12_9BURK</name>
<dbReference type="EMBL" id="CP066769">
    <property type="protein sequence ID" value="QQK03733.1"/>
    <property type="molecule type" value="Genomic_DNA"/>
</dbReference>
<reference evidence="1 2" key="1">
    <citation type="submission" date="2020-12" db="EMBL/GenBank/DDBJ databases">
        <title>Complete genome sequence of Burkholderia anthina BJQ0011.</title>
        <authorList>
            <person name="Xu Y."/>
        </authorList>
    </citation>
    <scope>NUCLEOTIDE SEQUENCE [LARGE SCALE GENOMIC DNA]</scope>
    <source>
        <strain evidence="1 2">BJQ0011</strain>
    </source>
</reference>
<proteinExistence type="predicted"/>
<protein>
    <submittedName>
        <fullName evidence="1">Uncharacterized protein</fullName>
    </submittedName>
</protein>
<evidence type="ECO:0000313" key="2">
    <source>
        <dbReference type="Proteomes" id="UP000596205"/>
    </source>
</evidence>
<dbReference type="AlphaFoldDB" id="A0A7T6VH12"/>
<evidence type="ECO:0000313" key="1">
    <source>
        <dbReference type="EMBL" id="QQK03733.1"/>
    </source>
</evidence>
<accession>A0A7T6VH12</accession>
<organism evidence="1 2">
    <name type="scientific">Burkholderia anthina</name>
    <dbReference type="NCBI Taxonomy" id="179879"/>
    <lineage>
        <taxon>Bacteria</taxon>
        <taxon>Pseudomonadati</taxon>
        <taxon>Pseudomonadota</taxon>
        <taxon>Betaproteobacteria</taxon>
        <taxon>Burkholderiales</taxon>
        <taxon>Burkholderiaceae</taxon>
        <taxon>Burkholderia</taxon>
        <taxon>Burkholderia cepacia complex</taxon>
    </lineage>
</organism>
<sequence length="57" mass="6592">MAAQCGHFFVIEKRHRFHDVAARTVDRPFVSRRGCGHLFELHRGRTANAAWHAFSTE</sequence>